<evidence type="ECO:0000259" key="2">
    <source>
        <dbReference type="Pfam" id="PF01343"/>
    </source>
</evidence>
<dbReference type="CDD" id="cd07022">
    <property type="entry name" value="S49_Sppa_36K_type"/>
    <property type="match status" value="1"/>
</dbReference>
<dbReference type="InterPro" id="IPR029045">
    <property type="entry name" value="ClpP/crotonase-like_dom_sf"/>
</dbReference>
<dbReference type="RefSeq" id="WP_157609788.1">
    <property type="nucleotide sequence ID" value="NZ_LWSJ01000008.1"/>
</dbReference>
<dbReference type="EMBL" id="CP042914">
    <property type="protein sequence ID" value="QEG40444.1"/>
    <property type="molecule type" value="Genomic_DNA"/>
</dbReference>
<dbReference type="Proteomes" id="UP000325286">
    <property type="component" value="Chromosome"/>
</dbReference>
<dbReference type="EC" id="3.4.21.-" evidence="3"/>
<dbReference type="AlphaFoldDB" id="A0A5B9QNA4"/>
<evidence type="ECO:0000256" key="1">
    <source>
        <dbReference type="ARBA" id="ARBA00008683"/>
    </source>
</evidence>
<evidence type="ECO:0000313" key="4">
    <source>
        <dbReference type="Proteomes" id="UP000325286"/>
    </source>
</evidence>
<accession>A0A5B9QNA4</accession>
<protein>
    <submittedName>
        <fullName evidence="3">Signal peptide peptidase SppA</fullName>
        <ecNumber evidence="3">3.4.21.-</ecNumber>
    </submittedName>
</protein>
<sequence length="311" mass="33705">MSSNTKTNELNQNTELGHLMAAPLLVDGPLFARWFRSRMSAQHAAVPMSPDQIREAIEIADRPKYQLAGGTAVIKIMGPIEYRMSEWSWWYGGTSCQAIGAAVQAAIDAEEVSKIVLQVDSPGGVYPGVPELAKQIYDQRGAKPIVAVIDPYAASAAIWVATAASRVVSIGSGMAGSIGAYTQVVSWSELLKKEGYDARVIRSPEWKAEGHPFESLTDEYVAYRQDYINAIAAEFTAAVAKHRGVRPNVAAEKFGGGRMMPAAEARKAGLIDRIGNLASELSAGSGKRRSSARTEHIRVAAVTRPFRRRPY</sequence>
<dbReference type="Gene3D" id="3.90.226.10">
    <property type="entry name" value="2-enoyl-CoA Hydratase, Chain A, domain 1"/>
    <property type="match status" value="1"/>
</dbReference>
<dbReference type="Gene3D" id="6.20.330.10">
    <property type="match status" value="1"/>
</dbReference>
<comment type="similarity">
    <text evidence="1">Belongs to the peptidase S49 family.</text>
</comment>
<dbReference type="PANTHER" id="PTHR42987">
    <property type="entry name" value="PEPTIDASE S49"/>
    <property type="match status" value="1"/>
</dbReference>
<evidence type="ECO:0000313" key="3">
    <source>
        <dbReference type="EMBL" id="QEG40444.1"/>
    </source>
</evidence>
<dbReference type="InterPro" id="IPR033855">
    <property type="entry name" value="Protein_C"/>
</dbReference>
<organism evidence="3 4">
    <name type="scientific">Roseimaritima ulvae</name>
    <dbReference type="NCBI Taxonomy" id="980254"/>
    <lineage>
        <taxon>Bacteria</taxon>
        <taxon>Pseudomonadati</taxon>
        <taxon>Planctomycetota</taxon>
        <taxon>Planctomycetia</taxon>
        <taxon>Pirellulales</taxon>
        <taxon>Pirellulaceae</taxon>
        <taxon>Roseimaritima</taxon>
    </lineage>
</organism>
<gene>
    <name evidence="3" type="primary">sppA_2</name>
    <name evidence="3" type="ORF">UC8_24560</name>
</gene>
<dbReference type="Pfam" id="PF01343">
    <property type="entry name" value="Peptidase_S49"/>
    <property type="match status" value="1"/>
</dbReference>
<dbReference type="SUPFAM" id="SSF52096">
    <property type="entry name" value="ClpP/crotonase"/>
    <property type="match status" value="1"/>
</dbReference>
<keyword evidence="4" id="KW-1185">Reference proteome</keyword>
<name>A0A5B9QNA4_9BACT</name>
<reference evidence="3 4" key="1">
    <citation type="submission" date="2019-08" db="EMBL/GenBank/DDBJ databases">
        <title>Deep-cultivation of Planctomycetes and their phenomic and genomic characterization uncovers novel biology.</title>
        <authorList>
            <person name="Wiegand S."/>
            <person name="Jogler M."/>
            <person name="Boedeker C."/>
            <person name="Pinto D."/>
            <person name="Vollmers J."/>
            <person name="Rivas-Marin E."/>
            <person name="Kohn T."/>
            <person name="Peeters S.H."/>
            <person name="Heuer A."/>
            <person name="Rast P."/>
            <person name="Oberbeckmann S."/>
            <person name="Bunk B."/>
            <person name="Jeske O."/>
            <person name="Meyerdierks A."/>
            <person name="Storesund J.E."/>
            <person name="Kallscheuer N."/>
            <person name="Luecker S."/>
            <person name="Lage O.M."/>
            <person name="Pohl T."/>
            <person name="Merkel B.J."/>
            <person name="Hornburger P."/>
            <person name="Mueller R.-W."/>
            <person name="Bruemmer F."/>
            <person name="Labrenz M."/>
            <person name="Spormann A.M."/>
            <person name="Op den Camp H."/>
            <person name="Overmann J."/>
            <person name="Amann R."/>
            <person name="Jetten M.S.M."/>
            <person name="Mascher T."/>
            <person name="Medema M.H."/>
            <person name="Devos D.P."/>
            <person name="Kaster A.-K."/>
            <person name="Ovreas L."/>
            <person name="Rohde M."/>
            <person name="Galperin M.Y."/>
            <person name="Jogler C."/>
        </authorList>
    </citation>
    <scope>NUCLEOTIDE SEQUENCE [LARGE SCALE GENOMIC DNA]</scope>
    <source>
        <strain evidence="3 4">UC8</strain>
    </source>
</reference>
<dbReference type="GO" id="GO:0006508">
    <property type="term" value="P:proteolysis"/>
    <property type="evidence" value="ECO:0007669"/>
    <property type="project" value="InterPro"/>
</dbReference>
<feature type="domain" description="Peptidase S49" evidence="2">
    <location>
        <begin position="141"/>
        <end position="277"/>
    </location>
</feature>
<proteinExistence type="inferred from homology"/>
<dbReference type="KEGG" id="rul:UC8_24560"/>
<keyword evidence="3" id="KW-0378">Hydrolase</keyword>
<dbReference type="PANTHER" id="PTHR42987:SF4">
    <property type="entry name" value="PROTEASE SOHB-RELATED"/>
    <property type="match status" value="1"/>
</dbReference>
<dbReference type="GO" id="GO:0008233">
    <property type="term" value="F:peptidase activity"/>
    <property type="evidence" value="ECO:0007669"/>
    <property type="project" value="InterPro"/>
</dbReference>
<dbReference type="InterPro" id="IPR002142">
    <property type="entry name" value="Peptidase_S49"/>
</dbReference>